<evidence type="ECO:0000313" key="3">
    <source>
        <dbReference type="Proteomes" id="UP000642284"/>
    </source>
</evidence>
<reference evidence="2 3" key="1">
    <citation type="submission" date="2020-08" db="EMBL/GenBank/DDBJ databases">
        <title>Genemic of Streptomyces polyaspartic.</title>
        <authorList>
            <person name="Liu W."/>
        </authorList>
    </citation>
    <scope>NUCLEOTIDE SEQUENCE [LARGE SCALE GENOMIC DNA]</scope>
    <source>
        <strain evidence="2 3">TRM66268-LWL</strain>
    </source>
</reference>
<dbReference type="EMBL" id="JACTVJ010000006">
    <property type="protein sequence ID" value="MBC9713885.1"/>
    <property type="molecule type" value="Genomic_DNA"/>
</dbReference>
<protein>
    <recommendedName>
        <fullName evidence="4">Integral membrane protein</fullName>
    </recommendedName>
</protein>
<gene>
    <name evidence="2" type="ORF">H9Y04_15045</name>
</gene>
<feature type="transmembrane region" description="Helical" evidence="1">
    <location>
        <begin position="60"/>
        <end position="77"/>
    </location>
</feature>
<accession>A0ABR7SEG5</accession>
<keyword evidence="1" id="KW-0812">Transmembrane</keyword>
<keyword evidence="1" id="KW-1133">Transmembrane helix</keyword>
<keyword evidence="1" id="KW-0472">Membrane</keyword>
<proteinExistence type="predicted"/>
<name>A0ABR7SEG5_9ACTN</name>
<evidence type="ECO:0000313" key="2">
    <source>
        <dbReference type="EMBL" id="MBC9713885.1"/>
    </source>
</evidence>
<keyword evidence="3" id="KW-1185">Reference proteome</keyword>
<feature type="transmembrane region" description="Helical" evidence="1">
    <location>
        <begin position="28"/>
        <end position="48"/>
    </location>
</feature>
<evidence type="ECO:0008006" key="4">
    <source>
        <dbReference type="Google" id="ProtNLM"/>
    </source>
</evidence>
<organism evidence="2 3">
    <name type="scientific">Streptomyces polyasparticus</name>
    <dbReference type="NCBI Taxonomy" id="2767826"/>
    <lineage>
        <taxon>Bacteria</taxon>
        <taxon>Bacillati</taxon>
        <taxon>Actinomycetota</taxon>
        <taxon>Actinomycetes</taxon>
        <taxon>Kitasatosporales</taxon>
        <taxon>Streptomycetaceae</taxon>
        <taxon>Streptomyces</taxon>
    </lineage>
</organism>
<comment type="caution">
    <text evidence="2">The sequence shown here is derived from an EMBL/GenBank/DDBJ whole genome shotgun (WGS) entry which is preliminary data.</text>
</comment>
<evidence type="ECO:0000256" key="1">
    <source>
        <dbReference type="SAM" id="Phobius"/>
    </source>
</evidence>
<sequence length="108" mass="11935">MYAFGMVALLGLAVLVVAKMVPRLAPEIWATVLVAFGMGAAWLADFNLFEAWGLVVRNDTIGITLTGFLIAGAGYFWREVLQFFAGMARKFTDEAKTIEMTEQLRRVA</sequence>
<dbReference type="RefSeq" id="WP_187814316.1">
    <property type="nucleotide sequence ID" value="NZ_JACTVJ010000006.1"/>
</dbReference>
<dbReference type="Proteomes" id="UP000642284">
    <property type="component" value="Unassembled WGS sequence"/>
</dbReference>